<gene>
    <name evidence="1" type="ORF">HPB51_012864</name>
</gene>
<proteinExistence type="predicted"/>
<comment type="caution">
    <text evidence="1">The sequence shown here is derived from an EMBL/GenBank/DDBJ whole genome shotgun (WGS) entry which is preliminary data.</text>
</comment>
<name>A0A9J6EGT4_RHIMP</name>
<organism evidence="1 2">
    <name type="scientific">Rhipicephalus microplus</name>
    <name type="common">Cattle tick</name>
    <name type="synonym">Boophilus microplus</name>
    <dbReference type="NCBI Taxonomy" id="6941"/>
    <lineage>
        <taxon>Eukaryota</taxon>
        <taxon>Metazoa</taxon>
        <taxon>Ecdysozoa</taxon>
        <taxon>Arthropoda</taxon>
        <taxon>Chelicerata</taxon>
        <taxon>Arachnida</taxon>
        <taxon>Acari</taxon>
        <taxon>Parasitiformes</taxon>
        <taxon>Ixodida</taxon>
        <taxon>Ixodoidea</taxon>
        <taxon>Ixodidae</taxon>
        <taxon>Rhipicephalinae</taxon>
        <taxon>Rhipicephalus</taxon>
        <taxon>Boophilus</taxon>
    </lineage>
</organism>
<reference evidence="1" key="1">
    <citation type="journal article" date="2020" name="Cell">
        <title>Large-Scale Comparative Analyses of Tick Genomes Elucidate Their Genetic Diversity and Vector Capacities.</title>
        <authorList>
            <consortium name="Tick Genome and Microbiome Consortium (TIGMIC)"/>
            <person name="Jia N."/>
            <person name="Wang J."/>
            <person name="Shi W."/>
            <person name="Du L."/>
            <person name="Sun Y."/>
            <person name="Zhan W."/>
            <person name="Jiang J.F."/>
            <person name="Wang Q."/>
            <person name="Zhang B."/>
            <person name="Ji P."/>
            <person name="Bell-Sakyi L."/>
            <person name="Cui X.M."/>
            <person name="Yuan T.T."/>
            <person name="Jiang B.G."/>
            <person name="Yang W.F."/>
            <person name="Lam T.T."/>
            <person name="Chang Q.C."/>
            <person name="Ding S.J."/>
            <person name="Wang X.J."/>
            <person name="Zhu J.G."/>
            <person name="Ruan X.D."/>
            <person name="Zhao L."/>
            <person name="Wei J.T."/>
            <person name="Ye R.Z."/>
            <person name="Que T.C."/>
            <person name="Du C.H."/>
            <person name="Zhou Y.H."/>
            <person name="Cheng J.X."/>
            <person name="Dai P.F."/>
            <person name="Guo W.B."/>
            <person name="Han X.H."/>
            <person name="Huang E.J."/>
            <person name="Li L.F."/>
            <person name="Wei W."/>
            <person name="Gao Y.C."/>
            <person name="Liu J.Z."/>
            <person name="Shao H.Z."/>
            <person name="Wang X."/>
            <person name="Wang C.C."/>
            <person name="Yang T.C."/>
            <person name="Huo Q.B."/>
            <person name="Li W."/>
            <person name="Chen H.Y."/>
            <person name="Chen S.E."/>
            <person name="Zhou L.G."/>
            <person name="Ni X.B."/>
            <person name="Tian J.H."/>
            <person name="Sheng Y."/>
            <person name="Liu T."/>
            <person name="Pan Y.S."/>
            <person name="Xia L.Y."/>
            <person name="Li J."/>
            <person name="Zhao F."/>
            <person name="Cao W.C."/>
        </authorList>
    </citation>
    <scope>NUCLEOTIDE SEQUENCE</scope>
    <source>
        <strain evidence="1">Rmic-2018</strain>
    </source>
</reference>
<evidence type="ECO:0000313" key="2">
    <source>
        <dbReference type="Proteomes" id="UP000821866"/>
    </source>
</evidence>
<dbReference type="EMBL" id="JABSTU010000004">
    <property type="protein sequence ID" value="KAH8033436.1"/>
    <property type="molecule type" value="Genomic_DNA"/>
</dbReference>
<dbReference type="VEuPathDB" id="VectorBase:LOC119160902"/>
<evidence type="ECO:0000313" key="1">
    <source>
        <dbReference type="EMBL" id="KAH8033436.1"/>
    </source>
</evidence>
<reference evidence="1" key="2">
    <citation type="submission" date="2021-09" db="EMBL/GenBank/DDBJ databases">
        <authorList>
            <person name="Jia N."/>
            <person name="Wang J."/>
            <person name="Shi W."/>
            <person name="Du L."/>
            <person name="Sun Y."/>
            <person name="Zhan W."/>
            <person name="Jiang J."/>
            <person name="Wang Q."/>
            <person name="Zhang B."/>
            <person name="Ji P."/>
            <person name="Sakyi L.B."/>
            <person name="Cui X."/>
            <person name="Yuan T."/>
            <person name="Jiang B."/>
            <person name="Yang W."/>
            <person name="Lam T.T.-Y."/>
            <person name="Chang Q."/>
            <person name="Ding S."/>
            <person name="Wang X."/>
            <person name="Zhu J."/>
            <person name="Ruan X."/>
            <person name="Zhao L."/>
            <person name="Wei J."/>
            <person name="Que T."/>
            <person name="Du C."/>
            <person name="Cheng J."/>
            <person name="Dai P."/>
            <person name="Han X."/>
            <person name="Huang E."/>
            <person name="Gao Y."/>
            <person name="Liu J."/>
            <person name="Shao H."/>
            <person name="Ye R."/>
            <person name="Li L."/>
            <person name="Wei W."/>
            <person name="Wang X."/>
            <person name="Wang C."/>
            <person name="Huo Q."/>
            <person name="Li W."/>
            <person name="Guo W."/>
            <person name="Chen H."/>
            <person name="Chen S."/>
            <person name="Zhou L."/>
            <person name="Zhou L."/>
            <person name="Ni X."/>
            <person name="Tian J."/>
            <person name="Zhou Y."/>
            <person name="Sheng Y."/>
            <person name="Liu T."/>
            <person name="Pan Y."/>
            <person name="Xia L."/>
            <person name="Li J."/>
            <person name="Zhao F."/>
            <person name="Cao W."/>
        </authorList>
    </citation>
    <scope>NUCLEOTIDE SEQUENCE</scope>
    <source>
        <strain evidence="1">Rmic-2018</strain>
        <tissue evidence="1">Larvae</tissue>
    </source>
</reference>
<sequence>MRGETTLVAHCRNFRCRRQDFLDAQWYFNGTSCTRWSYHNGHCPAGEHGVYETFDQCSRHCVEHNSTSTSAQCKVPLLGKCSLALLLYPFFADMQAQGEARCVNASSVTLFDRRCLVGNNQYDSMEACQSACLEKRITWGKQSPTVK</sequence>
<keyword evidence="2" id="KW-1185">Reference proteome</keyword>
<protein>
    <recommendedName>
        <fullName evidence="3">Bovine pancreatic trypsin inhibitor</fullName>
    </recommendedName>
</protein>
<dbReference type="AlphaFoldDB" id="A0A9J6EGT4"/>
<accession>A0A9J6EGT4</accession>
<dbReference type="Proteomes" id="UP000821866">
    <property type="component" value="Chromosome 2"/>
</dbReference>
<evidence type="ECO:0008006" key="3">
    <source>
        <dbReference type="Google" id="ProtNLM"/>
    </source>
</evidence>